<dbReference type="GO" id="GO:0045048">
    <property type="term" value="P:protein insertion into ER membrane"/>
    <property type="evidence" value="ECO:0007669"/>
    <property type="project" value="InterPro"/>
</dbReference>
<organism evidence="6">
    <name type="scientific">Chromera velia CCMP2878</name>
    <dbReference type="NCBI Taxonomy" id="1169474"/>
    <lineage>
        <taxon>Eukaryota</taxon>
        <taxon>Sar</taxon>
        <taxon>Alveolata</taxon>
        <taxon>Colpodellida</taxon>
        <taxon>Chromeraceae</taxon>
        <taxon>Chromera</taxon>
    </lineage>
</organism>
<sequence>MGNDLRDPSKIVKQKKKPLNREENADFRMVVAVLFCGVSAISRFTPGYFIAFALIISSFAVAKRGEFDPKPVMITGGFVLASMFTTFLGEKQMRQRAMASQGGQG</sequence>
<protein>
    <submittedName>
        <fullName evidence="6">Uncharacterized protein</fullName>
    </submittedName>
</protein>
<accession>A0A0G4HXX4</accession>
<dbReference type="GO" id="GO:0005789">
    <property type="term" value="C:endoplasmic reticulum membrane"/>
    <property type="evidence" value="ECO:0007669"/>
    <property type="project" value="InterPro"/>
</dbReference>
<dbReference type="EMBL" id="CDMZ01004313">
    <property type="protein sequence ID" value="CEM49362.1"/>
    <property type="molecule type" value="Genomic_DNA"/>
</dbReference>
<feature type="transmembrane region" description="Helical" evidence="5">
    <location>
        <begin position="27"/>
        <end position="60"/>
    </location>
</feature>
<evidence type="ECO:0000256" key="5">
    <source>
        <dbReference type="SAM" id="Phobius"/>
    </source>
</evidence>
<dbReference type="InterPro" id="IPR005351">
    <property type="entry name" value="ASTER"/>
</dbReference>
<evidence type="ECO:0000256" key="2">
    <source>
        <dbReference type="ARBA" id="ARBA00022692"/>
    </source>
</evidence>
<name>A0A0G4HXX4_9ALVE</name>
<evidence type="ECO:0000256" key="4">
    <source>
        <dbReference type="ARBA" id="ARBA00023136"/>
    </source>
</evidence>
<evidence type="ECO:0000256" key="3">
    <source>
        <dbReference type="ARBA" id="ARBA00022989"/>
    </source>
</evidence>
<dbReference type="VEuPathDB" id="CryptoDB:Cvel_9370"/>
<dbReference type="GO" id="GO:0044183">
    <property type="term" value="F:protein folding chaperone"/>
    <property type="evidence" value="ECO:0007669"/>
    <property type="project" value="InterPro"/>
</dbReference>
<evidence type="ECO:0000313" key="6">
    <source>
        <dbReference type="EMBL" id="CEM49362.1"/>
    </source>
</evidence>
<keyword evidence="2 5" id="KW-0812">Transmembrane</keyword>
<reference evidence="6" key="1">
    <citation type="submission" date="2014-11" db="EMBL/GenBank/DDBJ databases">
        <authorList>
            <person name="Otto D Thomas"/>
            <person name="Naeem Raeece"/>
        </authorList>
    </citation>
    <scope>NUCLEOTIDE SEQUENCE</scope>
</reference>
<feature type="transmembrane region" description="Helical" evidence="5">
    <location>
        <begin position="72"/>
        <end position="89"/>
    </location>
</feature>
<keyword evidence="3 5" id="KW-1133">Transmembrane helix</keyword>
<evidence type="ECO:0000256" key="1">
    <source>
        <dbReference type="ARBA" id="ARBA00004370"/>
    </source>
</evidence>
<proteinExistence type="predicted"/>
<gene>
    <name evidence="6" type="ORF">Cvel_9370</name>
</gene>
<dbReference type="AlphaFoldDB" id="A0A0G4HXX4"/>
<dbReference type="Pfam" id="PF03669">
    <property type="entry name" value="ASTER"/>
    <property type="match status" value="1"/>
</dbReference>
<comment type="subcellular location">
    <subcellularLocation>
        <location evidence="1">Membrane</location>
    </subcellularLocation>
</comment>
<keyword evidence="4 5" id="KW-0472">Membrane</keyword>